<proteinExistence type="inferred from homology"/>
<dbReference type="PANTHER" id="PTHR37313:SF2">
    <property type="entry name" value="UPF0749 PROTEIN YLXX"/>
    <property type="match status" value="1"/>
</dbReference>
<dbReference type="EMBL" id="BAAARN010000001">
    <property type="protein sequence ID" value="GAA2730859.1"/>
    <property type="molecule type" value="Genomic_DNA"/>
</dbReference>
<keyword evidence="2" id="KW-0732">Signal</keyword>
<evidence type="ECO:0000313" key="4">
    <source>
        <dbReference type="Proteomes" id="UP001501326"/>
    </source>
</evidence>
<accession>A0ABN3UEY5</accession>
<organism evidence="3 4">
    <name type="scientific">Pedococcus aerophilus</name>
    <dbReference type="NCBI Taxonomy" id="436356"/>
    <lineage>
        <taxon>Bacteria</taxon>
        <taxon>Bacillati</taxon>
        <taxon>Actinomycetota</taxon>
        <taxon>Actinomycetes</taxon>
        <taxon>Micrococcales</taxon>
        <taxon>Intrasporangiaceae</taxon>
        <taxon>Pedococcus</taxon>
    </lineage>
</organism>
<comment type="similarity">
    <text evidence="1">Belongs to the UPF0749 family.</text>
</comment>
<dbReference type="PANTHER" id="PTHR37313">
    <property type="entry name" value="UPF0749 PROTEIN RV1825"/>
    <property type="match status" value="1"/>
</dbReference>
<dbReference type="Pfam" id="PF05949">
    <property type="entry name" value="DUF881"/>
    <property type="match status" value="1"/>
</dbReference>
<gene>
    <name evidence="3" type="ORF">GCM10009867_03190</name>
</gene>
<evidence type="ECO:0000313" key="3">
    <source>
        <dbReference type="EMBL" id="GAA2730859.1"/>
    </source>
</evidence>
<dbReference type="Proteomes" id="UP001501326">
    <property type="component" value="Unassembled WGS sequence"/>
</dbReference>
<evidence type="ECO:0000256" key="2">
    <source>
        <dbReference type="SAM" id="SignalP"/>
    </source>
</evidence>
<reference evidence="3 4" key="1">
    <citation type="journal article" date="2019" name="Int. J. Syst. Evol. Microbiol.">
        <title>The Global Catalogue of Microorganisms (GCM) 10K type strain sequencing project: providing services to taxonomists for standard genome sequencing and annotation.</title>
        <authorList>
            <consortium name="The Broad Institute Genomics Platform"/>
            <consortium name="The Broad Institute Genome Sequencing Center for Infectious Disease"/>
            <person name="Wu L."/>
            <person name="Ma J."/>
        </authorList>
    </citation>
    <scope>NUCLEOTIDE SEQUENCE [LARGE SCALE GENOMIC DNA]</scope>
    <source>
        <strain evidence="3 4">JCM 16378</strain>
    </source>
</reference>
<comment type="caution">
    <text evidence="3">The sequence shown here is derived from an EMBL/GenBank/DDBJ whole genome shotgun (WGS) entry which is preliminary data.</text>
</comment>
<name>A0ABN3UEY5_9MICO</name>
<keyword evidence="4" id="KW-1185">Reference proteome</keyword>
<evidence type="ECO:0000256" key="1">
    <source>
        <dbReference type="ARBA" id="ARBA00009108"/>
    </source>
</evidence>
<sequence>MARPRATRANAFAALLAIALGFAIATQVQQTDQSGLEQLREDELVRILDDVSQEQGRLASDTRELESSRDTLLSGVDSSAEALKSAQERLDTLGILSGTAPATGPGVVITINDPDRKVSAARLLDALQELRDAGAEAVQIGDVRVVANTWFADANGGVEISGRRVDPPYSIKAIGDPATMASAMDIPGGVSESVRGDGATSTVRQADSIEITALHSLQDPRYARPVPAPSK</sequence>
<dbReference type="Gene3D" id="3.30.70.1880">
    <property type="entry name" value="Protein of unknown function DUF881"/>
    <property type="match status" value="1"/>
</dbReference>
<dbReference type="RefSeq" id="WP_344189611.1">
    <property type="nucleotide sequence ID" value="NZ_BAAARN010000001.1"/>
</dbReference>
<dbReference type="InterPro" id="IPR010273">
    <property type="entry name" value="DUF881"/>
</dbReference>
<protein>
    <submittedName>
        <fullName evidence="3">DUF881 domain-containing protein</fullName>
    </submittedName>
</protein>
<feature type="signal peptide" evidence="2">
    <location>
        <begin position="1"/>
        <end position="25"/>
    </location>
</feature>
<feature type="chain" id="PRO_5046216531" evidence="2">
    <location>
        <begin position="26"/>
        <end position="231"/>
    </location>
</feature>